<gene>
    <name evidence="16" type="ORF">DVS28_a4964</name>
</gene>
<evidence type="ECO:0000256" key="5">
    <source>
        <dbReference type="ARBA" id="ARBA00011882"/>
    </source>
</evidence>
<dbReference type="Gene3D" id="2.60.40.420">
    <property type="entry name" value="Cupredoxins - blue copper proteins"/>
    <property type="match status" value="2"/>
</dbReference>
<keyword evidence="7 12" id="KW-0479">Metal-binding</keyword>
<dbReference type="Proteomes" id="UP000264006">
    <property type="component" value="Chromosome"/>
</dbReference>
<accession>A0A346Y574</accession>
<dbReference type="GO" id="GO:0005507">
    <property type="term" value="F:copper ion binding"/>
    <property type="evidence" value="ECO:0007669"/>
    <property type="project" value="InterPro"/>
</dbReference>
<evidence type="ECO:0000256" key="11">
    <source>
        <dbReference type="ARBA" id="ARBA00049340"/>
    </source>
</evidence>
<dbReference type="InterPro" id="IPR008972">
    <property type="entry name" value="Cupredoxin"/>
</dbReference>
<proteinExistence type="inferred from homology"/>
<dbReference type="InterPro" id="IPR045087">
    <property type="entry name" value="Cu-oxidase_fam"/>
</dbReference>
<reference evidence="16 17" key="1">
    <citation type="submission" date="2018-09" db="EMBL/GenBank/DDBJ databases">
        <title>Complete genome sequence of Euzebya sp. DY32-46 isolated from seawater of Pacific Ocean.</title>
        <authorList>
            <person name="Xu L."/>
            <person name="Wu Y.-H."/>
            <person name="Xu X.-W."/>
        </authorList>
    </citation>
    <scope>NUCLEOTIDE SEQUENCE [LARGE SCALE GENOMIC DNA]</scope>
    <source>
        <strain evidence="16 17">DY32-46</strain>
    </source>
</reference>
<dbReference type="AlphaFoldDB" id="A0A346Y574"/>
<keyword evidence="10 12" id="KW-0186">Copper</keyword>
<dbReference type="InterPro" id="IPR001287">
    <property type="entry name" value="NO2-reductase_Cu"/>
</dbReference>
<evidence type="ECO:0000313" key="17">
    <source>
        <dbReference type="Proteomes" id="UP000264006"/>
    </source>
</evidence>
<dbReference type="PANTHER" id="PTHR11709">
    <property type="entry name" value="MULTI-COPPER OXIDASE"/>
    <property type="match status" value="1"/>
</dbReference>
<dbReference type="InterPro" id="IPR011707">
    <property type="entry name" value="Cu-oxidase-like_N"/>
</dbReference>
<feature type="compositionally biased region" description="Acidic residues" evidence="13">
    <location>
        <begin position="1"/>
        <end position="15"/>
    </location>
</feature>
<dbReference type="CDD" id="cd11024">
    <property type="entry name" value="CuRO_1_2DMCO_NIR_like"/>
    <property type="match status" value="1"/>
</dbReference>
<comment type="cofactor">
    <cofactor evidence="2 12">
        <name>Cu(2+)</name>
        <dbReference type="ChEBI" id="CHEBI:29036"/>
    </cofactor>
</comment>
<dbReference type="RefSeq" id="WP_216826277.1">
    <property type="nucleotide sequence ID" value="NZ_CP031165.1"/>
</dbReference>
<name>A0A346Y574_9ACTN</name>
<evidence type="ECO:0000256" key="4">
    <source>
        <dbReference type="ARBA" id="ARBA00011233"/>
    </source>
</evidence>
<comment type="cofactor">
    <cofactor evidence="1 12">
        <name>Cu(+)</name>
        <dbReference type="ChEBI" id="CHEBI:49552"/>
    </cofactor>
</comment>
<evidence type="ECO:0000256" key="12">
    <source>
        <dbReference type="PIRSR" id="PIRSR601287-1"/>
    </source>
</evidence>
<dbReference type="PANTHER" id="PTHR11709:SF394">
    <property type="entry name" value="FI03373P-RELATED"/>
    <property type="match status" value="1"/>
</dbReference>
<evidence type="ECO:0000256" key="8">
    <source>
        <dbReference type="ARBA" id="ARBA00022737"/>
    </source>
</evidence>
<dbReference type="KEGG" id="euz:DVS28_a4964"/>
<dbReference type="InterPro" id="IPR011706">
    <property type="entry name" value="Cu-oxidase_C"/>
</dbReference>
<evidence type="ECO:0000256" key="9">
    <source>
        <dbReference type="ARBA" id="ARBA00023002"/>
    </source>
</evidence>
<keyword evidence="8" id="KW-0677">Repeat</keyword>
<evidence type="ECO:0000256" key="13">
    <source>
        <dbReference type="SAM" id="MobiDB-lite"/>
    </source>
</evidence>
<protein>
    <recommendedName>
        <fullName evidence="6">Copper-containing nitrite reductase</fullName>
        <ecNumber evidence="5">1.7.2.1</ecNumber>
    </recommendedName>
</protein>
<dbReference type="SUPFAM" id="SSF49503">
    <property type="entry name" value="Cupredoxins"/>
    <property type="match status" value="2"/>
</dbReference>
<evidence type="ECO:0000256" key="10">
    <source>
        <dbReference type="ARBA" id="ARBA00023008"/>
    </source>
</evidence>
<feature type="domain" description="Plastocyanin-like" evidence="14">
    <location>
        <begin position="288"/>
        <end position="387"/>
    </location>
</feature>
<keyword evidence="9" id="KW-0560">Oxidoreductase</keyword>
<evidence type="ECO:0000259" key="14">
    <source>
        <dbReference type="Pfam" id="PF07731"/>
    </source>
</evidence>
<feature type="binding site" description="type 1 copper site" evidence="12">
    <location>
        <position position="235"/>
    </location>
    <ligand>
        <name>Cu cation</name>
        <dbReference type="ChEBI" id="CHEBI:23378"/>
        <label>1</label>
    </ligand>
</feature>
<evidence type="ECO:0000256" key="2">
    <source>
        <dbReference type="ARBA" id="ARBA00001973"/>
    </source>
</evidence>
<comment type="similarity">
    <text evidence="3">Belongs to the multicopper oxidase family.</text>
</comment>
<keyword evidence="17" id="KW-1185">Reference proteome</keyword>
<feature type="domain" description="Plastocyanin-like" evidence="15">
    <location>
        <begin position="156"/>
        <end position="258"/>
    </location>
</feature>
<evidence type="ECO:0000313" key="16">
    <source>
        <dbReference type="EMBL" id="AXV09621.1"/>
    </source>
</evidence>
<feature type="binding site" description="type 1 copper site" evidence="12">
    <location>
        <position position="201"/>
    </location>
    <ligand>
        <name>Cu cation</name>
        <dbReference type="ChEBI" id="CHEBI:23378"/>
        <label>1</label>
    </ligand>
</feature>
<comment type="subunit">
    <text evidence="4">Homotrimer.</text>
</comment>
<feature type="region of interest" description="Disordered" evidence="13">
    <location>
        <begin position="1"/>
        <end position="35"/>
    </location>
</feature>
<dbReference type="Pfam" id="PF07732">
    <property type="entry name" value="Cu-oxidase_3"/>
    <property type="match status" value="1"/>
</dbReference>
<feature type="binding site" description="type 1 copper site" evidence="12">
    <location>
        <position position="236"/>
    </location>
    <ligand>
        <name>Cu cation</name>
        <dbReference type="ChEBI" id="CHEBI:23378"/>
        <label>1</label>
    </ligand>
</feature>
<evidence type="ECO:0000256" key="7">
    <source>
        <dbReference type="ARBA" id="ARBA00022723"/>
    </source>
</evidence>
<organism evidence="16 17">
    <name type="scientific">Euzebya pacifica</name>
    <dbReference type="NCBI Taxonomy" id="1608957"/>
    <lineage>
        <taxon>Bacteria</taxon>
        <taxon>Bacillati</taxon>
        <taxon>Actinomycetota</taxon>
        <taxon>Nitriliruptoria</taxon>
        <taxon>Euzebyales</taxon>
    </lineage>
</organism>
<evidence type="ECO:0000259" key="15">
    <source>
        <dbReference type="Pfam" id="PF07732"/>
    </source>
</evidence>
<sequence>MTEEVEETPADDIDATADPVDPSTADGRGRRRLGRRQALRSLGGGGLSVLGGGMAIGAVSTHAITHAQGAQAAAPVTGATEAGHVAHSAADGYATANPGAMSAELPVGAAAGPYGGPYAAPEDVTEAALDGLTVPPPPTTGTVEVEIDVVERSHRISRSHTLQAWTYNGTVPGPIIRATEGETIRVRFRNATGHDHNLHFHGRHSPFHDGWEPVPPGGETVYEIIAGPAGVHPYHCHTMPIDRHIARGLYGMLVVDPPGGRPPAHEVALLLSGFDLDEDGRNEVYAWNGIAGFYEKFPIKLPAGEPVRAYVVNATEFDPVASFHLHAETFDVYPAGIGESPAFTHDVVTLGQMDRAILEFTLSERGRYMFHPHQHAIAHRGAMGWFAAI</sequence>
<comment type="catalytic activity">
    <reaction evidence="11">
        <text>nitric oxide + Fe(III)-[cytochrome c] + H2O = Fe(II)-[cytochrome c] + nitrite + 2 H(+)</text>
        <dbReference type="Rhea" id="RHEA:15233"/>
        <dbReference type="Rhea" id="RHEA-COMP:10350"/>
        <dbReference type="Rhea" id="RHEA-COMP:14399"/>
        <dbReference type="ChEBI" id="CHEBI:15377"/>
        <dbReference type="ChEBI" id="CHEBI:15378"/>
        <dbReference type="ChEBI" id="CHEBI:16301"/>
        <dbReference type="ChEBI" id="CHEBI:16480"/>
        <dbReference type="ChEBI" id="CHEBI:29033"/>
        <dbReference type="ChEBI" id="CHEBI:29034"/>
        <dbReference type="EC" id="1.7.2.1"/>
    </reaction>
</comment>
<dbReference type="EC" id="1.7.2.1" evidence="5"/>
<evidence type="ECO:0000256" key="6">
    <source>
        <dbReference type="ARBA" id="ARBA00017290"/>
    </source>
</evidence>
<dbReference type="Pfam" id="PF07731">
    <property type="entry name" value="Cu-oxidase_2"/>
    <property type="match status" value="1"/>
</dbReference>
<evidence type="ECO:0000256" key="3">
    <source>
        <dbReference type="ARBA" id="ARBA00010609"/>
    </source>
</evidence>
<feature type="binding site" description="type 1 copper site" evidence="12">
    <location>
        <position position="244"/>
    </location>
    <ligand>
        <name>Cu cation</name>
        <dbReference type="ChEBI" id="CHEBI:23378"/>
        <label>1</label>
    </ligand>
</feature>
<dbReference type="GO" id="GO:0050421">
    <property type="term" value="F:nitrite reductase (NO-forming) activity"/>
    <property type="evidence" value="ECO:0007669"/>
    <property type="project" value="UniProtKB-EC"/>
</dbReference>
<dbReference type="EMBL" id="CP031165">
    <property type="protein sequence ID" value="AXV09621.1"/>
    <property type="molecule type" value="Genomic_DNA"/>
</dbReference>
<dbReference type="PRINTS" id="PR00695">
    <property type="entry name" value="CUNO2RDTASE"/>
</dbReference>
<evidence type="ECO:0000256" key="1">
    <source>
        <dbReference type="ARBA" id="ARBA00001960"/>
    </source>
</evidence>
<feature type="binding site" description="type 1 copper site" evidence="12">
    <location>
        <position position="196"/>
    </location>
    <ligand>
        <name>Cu cation</name>
        <dbReference type="ChEBI" id="CHEBI:23378"/>
        <label>1</label>
    </ligand>
</feature>